<dbReference type="HAMAP" id="MF_01987">
    <property type="entry name" value="Ribokinase"/>
    <property type="match status" value="1"/>
</dbReference>
<keyword evidence="10 12" id="KW-0630">Potassium</keyword>
<evidence type="ECO:0000256" key="10">
    <source>
        <dbReference type="ARBA" id="ARBA00022958"/>
    </source>
</evidence>
<keyword evidence="12" id="KW-0963">Cytoplasm</keyword>
<keyword evidence="9 12" id="KW-0460">Magnesium</keyword>
<dbReference type="GO" id="GO:0019303">
    <property type="term" value="P:D-ribose catabolic process"/>
    <property type="evidence" value="ECO:0007669"/>
    <property type="project" value="UniProtKB-UniRule"/>
</dbReference>
<dbReference type="RefSeq" id="WP_160910073.1">
    <property type="nucleotide sequence ID" value="NZ_WMEQ01000015.1"/>
</dbReference>
<dbReference type="PANTHER" id="PTHR10584">
    <property type="entry name" value="SUGAR KINASE"/>
    <property type="match status" value="1"/>
</dbReference>
<evidence type="ECO:0000256" key="11">
    <source>
        <dbReference type="ARBA" id="ARBA00023277"/>
    </source>
</evidence>
<feature type="binding site" evidence="12">
    <location>
        <begin position="207"/>
        <end position="212"/>
    </location>
    <ligand>
        <name>ATP</name>
        <dbReference type="ChEBI" id="CHEBI:30616"/>
    </ligand>
</feature>
<dbReference type="Proteomes" id="UP000468638">
    <property type="component" value="Unassembled WGS sequence"/>
</dbReference>
<sequence>MTPNVTVVGSINMDLVTSTEQVPNQGETVLGYDFATYPGGKGANQAVSASRLGAKTNMIGAVGKDAFGQELSETLRENGVVTENVKPVTDTPSGTATIILSNGDNRIIVNPGANHSVTPDYIKSCAEVLRSSDVVLMQLEIPLETVEKAAKLAKEGGATVILNPAPIQALPESLLQWVDIITPNESEAETLFNQSHQSNLEDKLIITKGSEGVFFYEDGKERLIPAYRVDPVDTTGAGDAFNGALAFKLSEGSTKQEAISYANAVAALSVLKSGAQTGLPTQAEVQVFLEHQGEQT</sequence>
<dbReference type="GO" id="GO:0005524">
    <property type="term" value="F:ATP binding"/>
    <property type="evidence" value="ECO:0007669"/>
    <property type="project" value="UniProtKB-UniRule"/>
</dbReference>
<dbReference type="Pfam" id="PF00294">
    <property type="entry name" value="PfkB"/>
    <property type="match status" value="1"/>
</dbReference>
<name>A0A6I5A4Q7_9BACI</name>
<evidence type="ECO:0000256" key="3">
    <source>
        <dbReference type="ARBA" id="ARBA00016943"/>
    </source>
</evidence>
<evidence type="ECO:0000256" key="7">
    <source>
        <dbReference type="ARBA" id="ARBA00022777"/>
    </source>
</evidence>
<organism evidence="14 15">
    <name type="scientific">Pontibacillus yanchengensis</name>
    <dbReference type="NCBI Taxonomy" id="462910"/>
    <lineage>
        <taxon>Bacteria</taxon>
        <taxon>Bacillati</taxon>
        <taxon>Bacillota</taxon>
        <taxon>Bacilli</taxon>
        <taxon>Bacillales</taxon>
        <taxon>Bacillaceae</taxon>
        <taxon>Pontibacillus</taxon>
    </lineage>
</organism>
<feature type="binding site" evidence="12">
    <location>
        <position position="184"/>
    </location>
    <ligand>
        <name>ATP</name>
        <dbReference type="ChEBI" id="CHEBI:30616"/>
    </ligand>
</feature>
<dbReference type="GO" id="GO:0046872">
    <property type="term" value="F:metal ion binding"/>
    <property type="evidence" value="ECO:0007669"/>
    <property type="project" value="UniProtKB-KW"/>
</dbReference>
<evidence type="ECO:0000256" key="4">
    <source>
        <dbReference type="ARBA" id="ARBA00022679"/>
    </source>
</evidence>
<dbReference type="InterPro" id="IPR002173">
    <property type="entry name" value="Carboh/pur_kinase_PfkB_CS"/>
</dbReference>
<dbReference type="EC" id="2.7.1.15" evidence="2 12"/>
<dbReference type="AlphaFoldDB" id="A0A6I5A4Q7"/>
<feature type="domain" description="Carbohydrate kinase PfkB" evidence="13">
    <location>
        <begin position="4"/>
        <end position="281"/>
    </location>
</feature>
<dbReference type="OrthoDB" id="9775849at2"/>
<dbReference type="InterPro" id="IPR011611">
    <property type="entry name" value="PfkB_dom"/>
</dbReference>
<keyword evidence="8 12" id="KW-0067">ATP-binding</keyword>
<feature type="binding site" evidence="12">
    <location>
        <begin position="40"/>
        <end position="44"/>
    </location>
    <ligand>
        <name>substrate</name>
    </ligand>
</feature>
<evidence type="ECO:0000256" key="12">
    <source>
        <dbReference type="HAMAP-Rule" id="MF_01987"/>
    </source>
</evidence>
<feature type="binding site" evidence="12">
    <location>
        <position position="263"/>
    </location>
    <ligand>
        <name>ATP</name>
        <dbReference type="ChEBI" id="CHEBI:30616"/>
    </ligand>
</feature>
<dbReference type="EMBL" id="WMEQ01000015">
    <property type="protein sequence ID" value="MYL35260.1"/>
    <property type="molecule type" value="Genomic_DNA"/>
</dbReference>
<comment type="pathway">
    <text evidence="12">Carbohydrate metabolism; D-ribose degradation; D-ribose 5-phosphate from beta-D-ribopyranose: step 2/2.</text>
</comment>
<dbReference type="PRINTS" id="PR00990">
    <property type="entry name" value="RIBOKINASE"/>
</dbReference>
<dbReference type="NCBIfam" id="TIGR02152">
    <property type="entry name" value="D_ribokin_bact"/>
    <property type="match status" value="1"/>
</dbReference>
<evidence type="ECO:0000256" key="8">
    <source>
        <dbReference type="ARBA" id="ARBA00022840"/>
    </source>
</evidence>
<keyword evidence="6 12" id="KW-0547">Nucleotide-binding</keyword>
<dbReference type="UniPathway" id="UPA00916">
    <property type="reaction ID" value="UER00889"/>
</dbReference>
<keyword evidence="7 12" id="KW-0418">Kinase</keyword>
<dbReference type="CDD" id="cd01174">
    <property type="entry name" value="ribokinase"/>
    <property type="match status" value="1"/>
</dbReference>
<evidence type="ECO:0000313" key="15">
    <source>
        <dbReference type="Proteomes" id="UP000468638"/>
    </source>
</evidence>
<dbReference type="InterPro" id="IPR011877">
    <property type="entry name" value="Ribokinase"/>
</dbReference>
<dbReference type="SUPFAM" id="SSF53613">
    <property type="entry name" value="Ribokinase-like"/>
    <property type="match status" value="1"/>
</dbReference>
<dbReference type="GO" id="GO:0005829">
    <property type="term" value="C:cytosol"/>
    <property type="evidence" value="ECO:0007669"/>
    <property type="project" value="TreeGrafter"/>
</dbReference>
<proteinExistence type="inferred from homology"/>
<comment type="activity regulation">
    <text evidence="12">Activated by a monovalent cation that binds near, but not in, the active site. The most likely occupant of the site in vivo is potassium. Ion binding induces a conformational change that may alter substrate affinity.</text>
</comment>
<feature type="active site" description="Proton acceptor" evidence="12">
    <location>
        <position position="239"/>
    </location>
</feature>
<dbReference type="InterPro" id="IPR002139">
    <property type="entry name" value="Ribo/fructo_kinase"/>
</dbReference>
<comment type="catalytic activity">
    <reaction evidence="12">
        <text>D-ribose + ATP = D-ribose 5-phosphate + ADP + H(+)</text>
        <dbReference type="Rhea" id="RHEA:13697"/>
        <dbReference type="ChEBI" id="CHEBI:15378"/>
        <dbReference type="ChEBI" id="CHEBI:30616"/>
        <dbReference type="ChEBI" id="CHEBI:47013"/>
        <dbReference type="ChEBI" id="CHEBI:78346"/>
        <dbReference type="ChEBI" id="CHEBI:456216"/>
        <dbReference type="EC" id="2.7.1.15"/>
    </reaction>
</comment>
<accession>A0A6I5A4Q7</accession>
<comment type="subunit">
    <text evidence="12">Homodimer.</text>
</comment>
<comment type="similarity">
    <text evidence="12">Belongs to the carbohydrate kinase PfkB family. Ribokinase subfamily.</text>
</comment>
<comment type="caution">
    <text evidence="14">The sequence shown here is derived from an EMBL/GenBank/DDBJ whole genome shotgun (WGS) entry which is preliminary data.</text>
</comment>
<dbReference type="PANTHER" id="PTHR10584:SF166">
    <property type="entry name" value="RIBOKINASE"/>
    <property type="match status" value="1"/>
</dbReference>
<feature type="binding site" evidence="12">
    <location>
        <position position="235"/>
    </location>
    <ligand>
        <name>K(+)</name>
        <dbReference type="ChEBI" id="CHEBI:29103"/>
    </ligand>
</feature>
<feature type="binding site" evidence="12">
    <location>
        <position position="274"/>
    </location>
    <ligand>
        <name>K(+)</name>
        <dbReference type="ChEBI" id="CHEBI:29103"/>
    </ligand>
</feature>
<protein>
    <recommendedName>
        <fullName evidence="3 12">Ribokinase</fullName>
        <shortName evidence="12">RK</shortName>
        <ecNumber evidence="2 12">2.7.1.15</ecNumber>
    </recommendedName>
</protein>
<feature type="binding site" evidence="12">
    <location>
        <begin position="238"/>
        <end position="239"/>
    </location>
    <ligand>
        <name>ATP</name>
        <dbReference type="ChEBI" id="CHEBI:30616"/>
    </ligand>
</feature>
<comment type="similarity">
    <text evidence="1">Belongs to the carbohydrate kinase pfkB family.</text>
</comment>
<comment type="caution">
    <text evidence="12">Lacks conserved residue(s) required for the propagation of feature annotation.</text>
</comment>
<evidence type="ECO:0000313" key="14">
    <source>
        <dbReference type="EMBL" id="MYL35260.1"/>
    </source>
</evidence>
<feature type="binding site" evidence="12">
    <location>
        <position position="140"/>
    </location>
    <ligand>
        <name>substrate</name>
    </ligand>
</feature>
<feature type="binding site" evidence="12">
    <location>
        <position position="233"/>
    </location>
    <ligand>
        <name>K(+)</name>
        <dbReference type="ChEBI" id="CHEBI:29103"/>
    </ligand>
</feature>
<keyword evidence="5 12" id="KW-0479">Metal-binding</keyword>
<evidence type="ECO:0000256" key="1">
    <source>
        <dbReference type="ARBA" id="ARBA00005380"/>
    </source>
</evidence>
<comment type="cofactor">
    <cofactor evidence="12">
        <name>Mg(2+)</name>
        <dbReference type="ChEBI" id="CHEBI:18420"/>
    </cofactor>
    <text evidence="12">Requires a divalent cation, most likely magnesium in vivo, as an electrophilic catalyst to aid phosphoryl group transfer. It is the chelate of the metal and the nucleotide that is the actual substrate.</text>
</comment>
<reference evidence="14 15" key="1">
    <citation type="submission" date="2019-11" db="EMBL/GenBank/DDBJ databases">
        <title>Genome sequences of 17 halophilic strains isolated from different environments.</title>
        <authorList>
            <person name="Furrow R.E."/>
        </authorList>
    </citation>
    <scope>NUCLEOTIDE SEQUENCE [LARGE SCALE GENOMIC DNA]</scope>
    <source>
        <strain evidence="14 15">22514_16_FS</strain>
    </source>
</reference>
<dbReference type="InterPro" id="IPR029056">
    <property type="entry name" value="Ribokinase-like"/>
</dbReference>
<evidence type="ECO:0000256" key="9">
    <source>
        <dbReference type="ARBA" id="ARBA00022842"/>
    </source>
</evidence>
<feature type="binding site" evidence="12">
    <location>
        <position position="272"/>
    </location>
    <ligand>
        <name>K(+)</name>
        <dbReference type="ChEBI" id="CHEBI:29103"/>
    </ligand>
</feature>
<keyword evidence="4 12" id="KW-0808">Transferase</keyword>
<gene>
    <name evidence="12 14" type="primary">rbsK</name>
    <name evidence="14" type="ORF">GLW05_16910</name>
</gene>
<dbReference type="PROSITE" id="PS00584">
    <property type="entry name" value="PFKB_KINASES_2"/>
    <property type="match status" value="1"/>
</dbReference>
<dbReference type="Gene3D" id="3.40.1190.20">
    <property type="match status" value="1"/>
</dbReference>
<keyword evidence="11 12" id="KW-0119">Carbohydrate metabolism</keyword>
<feature type="binding site" evidence="12">
    <location>
        <position position="239"/>
    </location>
    <ligand>
        <name>substrate</name>
    </ligand>
</feature>
<comment type="function">
    <text evidence="12">Catalyzes the phosphorylation of ribose at O-5 in a reaction requiring ATP and magnesium. The resulting D-ribose-5-phosphate can then be used either for sythesis of nucleotides, histidine, and tryptophan, or as a component of the pentose phosphate pathway.</text>
</comment>
<evidence type="ECO:0000256" key="5">
    <source>
        <dbReference type="ARBA" id="ARBA00022723"/>
    </source>
</evidence>
<evidence type="ECO:0000256" key="2">
    <source>
        <dbReference type="ARBA" id="ARBA00012035"/>
    </source>
</evidence>
<feature type="binding site" evidence="12">
    <location>
        <position position="269"/>
    </location>
    <ligand>
        <name>K(+)</name>
        <dbReference type="ChEBI" id="CHEBI:29103"/>
    </ligand>
</feature>
<comment type="subcellular location">
    <subcellularLocation>
        <location evidence="12">Cytoplasm</location>
    </subcellularLocation>
</comment>
<dbReference type="GO" id="GO:0004747">
    <property type="term" value="F:ribokinase activity"/>
    <property type="evidence" value="ECO:0007669"/>
    <property type="project" value="UniProtKB-UniRule"/>
</dbReference>
<evidence type="ECO:0000259" key="13">
    <source>
        <dbReference type="Pfam" id="PF00294"/>
    </source>
</evidence>
<feature type="binding site" evidence="12">
    <location>
        <begin position="12"/>
        <end position="14"/>
    </location>
    <ligand>
        <name>substrate</name>
    </ligand>
</feature>
<evidence type="ECO:0000256" key="6">
    <source>
        <dbReference type="ARBA" id="ARBA00022741"/>
    </source>
</evidence>